<dbReference type="Proteomes" id="UP000245523">
    <property type="component" value="Unassembled WGS sequence"/>
</dbReference>
<dbReference type="RefSeq" id="WP_106200225.1">
    <property type="nucleotide sequence ID" value="NZ_QGHD01000045.1"/>
</dbReference>
<gene>
    <name evidence="1" type="ORF">B0H50_14512</name>
</gene>
<comment type="caution">
    <text evidence="1">The sequence shown here is derived from an EMBL/GenBank/DDBJ whole genome shotgun (WGS) entry which is preliminary data.</text>
</comment>
<sequence>MIDKVNFKTVLQALSENYISVHVYDIKNNLMESIKTNSFIEKWSEGLDTLQAKLLNIMDHVTAEESVELIRNFVNFETLSQRLKGKKRIGRRIDSRSCRLYV</sequence>
<keyword evidence="2" id="KW-1185">Reference proteome</keyword>
<name>A0ABX5LKL5_9BACT</name>
<reference evidence="1 2" key="1">
    <citation type="submission" date="2018-05" db="EMBL/GenBank/DDBJ databases">
        <title>Animal gut microbial communities from fecal samples from Wisconsin, USA.</title>
        <authorList>
            <person name="Neumann A."/>
        </authorList>
    </citation>
    <scope>NUCLEOTIDE SEQUENCE [LARGE SCALE GENOMIC DNA]</scope>
    <source>
        <strain evidence="1 2">UWS4</strain>
    </source>
</reference>
<organism evidence="1 2">
    <name type="scientific">Hallerella porci</name>
    <dbReference type="NCBI Taxonomy" id="1945871"/>
    <lineage>
        <taxon>Bacteria</taxon>
        <taxon>Pseudomonadati</taxon>
        <taxon>Fibrobacterota</taxon>
        <taxon>Fibrobacteria</taxon>
        <taxon>Fibrobacterales</taxon>
        <taxon>Fibrobacteraceae</taxon>
        <taxon>Hallerella</taxon>
    </lineage>
</organism>
<dbReference type="EMBL" id="QGHD01000045">
    <property type="protein sequence ID" value="PWK87511.1"/>
    <property type="molecule type" value="Genomic_DNA"/>
</dbReference>
<accession>A0ABX5LKL5</accession>
<proteinExistence type="predicted"/>
<protein>
    <submittedName>
        <fullName evidence="1">Uncharacterized protein</fullName>
    </submittedName>
</protein>
<evidence type="ECO:0000313" key="2">
    <source>
        <dbReference type="Proteomes" id="UP000245523"/>
    </source>
</evidence>
<evidence type="ECO:0000313" key="1">
    <source>
        <dbReference type="EMBL" id="PWK87511.1"/>
    </source>
</evidence>